<dbReference type="Proteomes" id="UP000799539">
    <property type="component" value="Unassembled WGS sequence"/>
</dbReference>
<evidence type="ECO:0000256" key="1">
    <source>
        <dbReference type="SAM" id="MobiDB-lite"/>
    </source>
</evidence>
<sequence length="233" mass="26457">MRAAVPRGHQHPRSRQQGKGHKLPASPFRFLDLPAEIRNRIYSYYFTTSKNDEPQYNLVNYCDPPIALLCKQIRLEALSIFFRECKFLLTIGANYFEPERKSQAGKLCLDSTVGRRLVALGDNVVLFRNLHIRVTGLCFAGSVRRRLVFPKSLERYLIASVTVQTHPTLLFEAQREGGYPKLRHSRVLQRYAEQIELTLEAAKSVAGKLREGEGFKGYSLTDLAAIARAFALS</sequence>
<feature type="compositionally biased region" description="Basic residues" evidence="1">
    <location>
        <begin position="8"/>
        <end position="22"/>
    </location>
</feature>
<dbReference type="AlphaFoldDB" id="A0A6A6FRI0"/>
<proteinExistence type="predicted"/>
<reference evidence="2" key="1">
    <citation type="journal article" date="2020" name="Stud. Mycol.">
        <title>101 Dothideomycetes genomes: a test case for predicting lifestyles and emergence of pathogens.</title>
        <authorList>
            <person name="Haridas S."/>
            <person name="Albert R."/>
            <person name="Binder M."/>
            <person name="Bloem J."/>
            <person name="Labutti K."/>
            <person name="Salamov A."/>
            <person name="Andreopoulos B."/>
            <person name="Baker S."/>
            <person name="Barry K."/>
            <person name="Bills G."/>
            <person name="Bluhm B."/>
            <person name="Cannon C."/>
            <person name="Castanera R."/>
            <person name="Culley D."/>
            <person name="Daum C."/>
            <person name="Ezra D."/>
            <person name="Gonzalez J."/>
            <person name="Henrissat B."/>
            <person name="Kuo A."/>
            <person name="Liang C."/>
            <person name="Lipzen A."/>
            <person name="Lutzoni F."/>
            <person name="Magnuson J."/>
            <person name="Mondo S."/>
            <person name="Nolan M."/>
            <person name="Ohm R."/>
            <person name="Pangilinan J."/>
            <person name="Park H.-J."/>
            <person name="Ramirez L."/>
            <person name="Alfaro M."/>
            <person name="Sun H."/>
            <person name="Tritt A."/>
            <person name="Yoshinaga Y."/>
            <person name="Zwiers L.-H."/>
            <person name="Turgeon B."/>
            <person name="Goodwin S."/>
            <person name="Spatafora J."/>
            <person name="Crous P."/>
            <person name="Grigoriev I."/>
        </authorList>
    </citation>
    <scope>NUCLEOTIDE SEQUENCE</scope>
    <source>
        <strain evidence="2">SCOH1-5</strain>
    </source>
</reference>
<dbReference type="PANTHER" id="PTHR42085">
    <property type="entry name" value="F-BOX DOMAIN-CONTAINING PROTEIN"/>
    <property type="match status" value="1"/>
</dbReference>
<organism evidence="2 3">
    <name type="scientific">Cercospora zeae-maydis SCOH1-5</name>
    <dbReference type="NCBI Taxonomy" id="717836"/>
    <lineage>
        <taxon>Eukaryota</taxon>
        <taxon>Fungi</taxon>
        <taxon>Dikarya</taxon>
        <taxon>Ascomycota</taxon>
        <taxon>Pezizomycotina</taxon>
        <taxon>Dothideomycetes</taxon>
        <taxon>Dothideomycetidae</taxon>
        <taxon>Mycosphaerellales</taxon>
        <taxon>Mycosphaerellaceae</taxon>
        <taxon>Cercospora</taxon>
    </lineage>
</organism>
<keyword evidence="3" id="KW-1185">Reference proteome</keyword>
<evidence type="ECO:0008006" key="4">
    <source>
        <dbReference type="Google" id="ProtNLM"/>
    </source>
</evidence>
<dbReference type="InterPro" id="IPR038883">
    <property type="entry name" value="AN11006-like"/>
</dbReference>
<gene>
    <name evidence="2" type="ORF">CERZMDRAFT_94383</name>
</gene>
<protein>
    <recommendedName>
        <fullName evidence="4">F-box domain-containing protein</fullName>
    </recommendedName>
</protein>
<dbReference type="OrthoDB" id="3632925at2759"/>
<accession>A0A6A6FRI0</accession>
<feature type="region of interest" description="Disordered" evidence="1">
    <location>
        <begin position="1"/>
        <end position="26"/>
    </location>
</feature>
<evidence type="ECO:0000313" key="2">
    <source>
        <dbReference type="EMBL" id="KAF2215999.1"/>
    </source>
</evidence>
<dbReference type="PANTHER" id="PTHR42085:SF1">
    <property type="entry name" value="F-BOX DOMAIN-CONTAINING PROTEIN"/>
    <property type="match status" value="1"/>
</dbReference>
<evidence type="ECO:0000313" key="3">
    <source>
        <dbReference type="Proteomes" id="UP000799539"/>
    </source>
</evidence>
<name>A0A6A6FRI0_9PEZI</name>
<dbReference type="EMBL" id="ML992665">
    <property type="protein sequence ID" value="KAF2215999.1"/>
    <property type="molecule type" value="Genomic_DNA"/>
</dbReference>